<dbReference type="GO" id="GO:0004751">
    <property type="term" value="F:ribose-5-phosphate isomerase activity"/>
    <property type="evidence" value="ECO:0007669"/>
    <property type="project" value="UniProtKB-UniRule"/>
</dbReference>
<dbReference type="GO" id="GO:0009052">
    <property type="term" value="P:pentose-phosphate shunt, non-oxidative branch"/>
    <property type="evidence" value="ECO:0007669"/>
    <property type="project" value="UniProtKB-UniRule"/>
</dbReference>
<feature type="binding site" evidence="3">
    <location>
        <begin position="89"/>
        <end position="92"/>
    </location>
    <ligand>
        <name>substrate</name>
    </ligand>
</feature>
<dbReference type="SUPFAM" id="SSF100950">
    <property type="entry name" value="NagB/RpiA/CoA transferase-like"/>
    <property type="match status" value="1"/>
</dbReference>
<dbReference type="CDD" id="cd01398">
    <property type="entry name" value="RPI_A"/>
    <property type="match status" value="1"/>
</dbReference>
<comment type="function">
    <text evidence="3">Catalyzes the reversible conversion of ribose-5-phosphate to ribulose 5-phosphate.</text>
</comment>
<dbReference type="InterPro" id="IPR020672">
    <property type="entry name" value="Ribose5P_isomerase_typA_subgr"/>
</dbReference>
<evidence type="ECO:0000256" key="1">
    <source>
        <dbReference type="ARBA" id="ARBA00001713"/>
    </source>
</evidence>
<accession>A0A2P2EBG0</accession>
<feature type="active site" description="Proton acceptor" evidence="3">
    <location>
        <position position="98"/>
    </location>
</feature>
<comment type="similarity">
    <text evidence="3">Belongs to the ribose 5-phosphate isomerase family.</text>
</comment>
<dbReference type="Gene3D" id="3.40.50.1360">
    <property type="match status" value="1"/>
</dbReference>
<dbReference type="EMBL" id="BFBR01000006">
    <property type="protein sequence ID" value="GBF58392.1"/>
    <property type="molecule type" value="Genomic_DNA"/>
</dbReference>
<evidence type="ECO:0000256" key="3">
    <source>
        <dbReference type="HAMAP-Rule" id="MF_00170"/>
    </source>
</evidence>
<keyword evidence="2 3" id="KW-0413">Isomerase</keyword>
<dbReference type="Gene3D" id="3.30.70.260">
    <property type="match status" value="1"/>
</dbReference>
<dbReference type="InterPro" id="IPR004788">
    <property type="entry name" value="Ribose5P_isomerase_type_A"/>
</dbReference>
<comment type="subunit">
    <text evidence="3">Homodimer.</text>
</comment>
<dbReference type="NCBIfam" id="TIGR00021">
    <property type="entry name" value="rpiA"/>
    <property type="match status" value="1"/>
</dbReference>
<keyword evidence="5" id="KW-1185">Reference proteome</keyword>
<feature type="binding site" evidence="3">
    <location>
        <begin position="21"/>
        <end position="24"/>
    </location>
    <ligand>
        <name>substrate</name>
    </ligand>
</feature>
<gene>
    <name evidence="3 4" type="primary">rpiA</name>
    <name evidence="4" type="ORF">PbB2_02073</name>
</gene>
<protein>
    <recommendedName>
        <fullName evidence="3">Ribose-5-phosphate isomerase A</fullName>
        <ecNumber evidence="3">5.3.1.6</ecNumber>
    </recommendedName>
    <alternativeName>
        <fullName evidence="3">Phosphoriboisomerase A</fullName>
        <shortName evidence="3">PRI</shortName>
    </alternativeName>
</protein>
<dbReference type="NCBIfam" id="NF001924">
    <property type="entry name" value="PRK00702.1"/>
    <property type="match status" value="1"/>
</dbReference>
<dbReference type="UniPathway" id="UPA00115">
    <property type="reaction ID" value="UER00412"/>
</dbReference>
<proteinExistence type="inferred from homology"/>
<dbReference type="HAMAP" id="MF_00170">
    <property type="entry name" value="Rib_5P_isom_A"/>
    <property type="match status" value="1"/>
</dbReference>
<dbReference type="OrthoDB" id="5870696at2"/>
<feature type="binding site" evidence="3">
    <location>
        <begin position="76"/>
        <end position="79"/>
    </location>
    <ligand>
        <name>substrate</name>
    </ligand>
</feature>
<dbReference type="Proteomes" id="UP000245086">
    <property type="component" value="Unassembled WGS sequence"/>
</dbReference>
<dbReference type="InterPro" id="IPR050262">
    <property type="entry name" value="Ribose-5P_isomerase"/>
</dbReference>
<dbReference type="AlphaFoldDB" id="A0A2P2EBG0"/>
<evidence type="ECO:0000313" key="4">
    <source>
        <dbReference type="EMBL" id="GBF58392.1"/>
    </source>
</evidence>
<evidence type="ECO:0000256" key="2">
    <source>
        <dbReference type="ARBA" id="ARBA00023235"/>
    </source>
</evidence>
<dbReference type="EC" id="5.3.1.6" evidence="3"/>
<organism evidence="4 5">
    <name type="scientific">Candidatus Phycosocius bacilliformis</name>
    <dbReference type="NCBI Taxonomy" id="1445552"/>
    <lineage>
        <taxon>Bacteria</taxon>
        <taxon>Pseudomonadati</taxon>
        <taxon>Pseudomonadota</taxon>
        <taxon>Alphaproteobacteria</taxon>
        <taxon>Caulobacterales</taxon>
        <taxon>Caulobacterales incertae sedis</taxon>
        <taxon>Candidatus Phycosocius</taxon>
    </lineage>
</organism>
<dbReference type="Pfam" id="PF06026">
    <property type="entry name" value="Rib_5-P_isom_A"/>
    <property type="match status" value="1"/>
</dbReference>
<feature type="binding site" evidence="3">
    <location>
        <position position="116"/>
    </location>
    <ligand>
        <name>substrate</name>
    </ligand>
</feature>
<comment type="caution">
    <text evidence="4">The sequence shown here is derived from an EMBL/GenBank/DDBJ whole genome shotgun (WGS) entry which is preliminary data.</text>
</comment>
<dbReference type="FunFam" id="3.40.50.1360:FF:000001">
    <property type="entry name" value="Ribose-5-phosphate isomerase A"/>
    <property type="match status" value="1"/>
</dbReference>
<comment type="catalytic activity">
    <reaction evidence="1 3">
        <text>aldehydo-D-ribose 5-phosphate = D-ribulose 5-phosphate</text>
        <dbReference type="Rhea" id="RHEA:14657"/>
        <dbReference type="ChEBI" id="CHEBI:58121"/>
        <dbReference type="ChEBI" id="CHEBI:58273"/>
        <dbReference type="EC" id="5.3.1.6"/>
    </reaction>
</comment>
<reference evidence="4 5" key="1">
    <citation type="journal article" date="2018" name="Genome Announc.">
        <title>Draft Genome Sequence of "Candidatus Phycosocius bacilliformis," an Alphaproteobacterial Ectosymbiont of the Hydrocarbon-Producing Green Alga Botryococcus braunii.</title>
        <authorList>
            <person name="Tanabe Y."/>
            <person name="Yamaguchi H."/>
            <person name="Watanabe M.M."/>
        </authorList>
    </citation>
    <scope>NUCLEOTIDE SEQUENCE [LARGE SCALE GENOMIC DNA]</scope>
    <source>
        <strain evidence="4 5">BOTRYCO-2</strain>
    </source>
</reference>
<sequence>MQAAAAALEYVESGMIVGLGTGSTANHFIAMLADRVAEGLTIGAVPTSEASRRLAASLGIALIDIDQADRIDLTVDGADEIDPHLNLIKGGGGALLREKIIAHASDHMVVIADRSKQVAQLGAFALPVEVVSFGFTITAKKVFDVLRATGCQTADIKLREAGSPGRAYVTDNGNLILDCACGVIPDPAATATALNTIPGVVENGLFLPFPRTVRTVLFGHEDGVDVVGA</sequence>
<dbReference type="PANTHER" id="PTHR43748:SF3">
    <property type="entry name" value="RIBOSE-5-PHOSPHATE ISOMERASE 3, CHLOROPLASTIC-RELATED"/>
    <property type="match status" value="1"/>
</dbReference>
<name>A0A2P2EBG0_9PROT</name>
<dbReference type="InterPro" id="IPR037171">
    <property type="entry name" value="NagB/RpiA_transferase-like"/>
</dbReference>
<evidence type="ECO:0000313" key="5">
    <source>
        <dbReference type="Proteomes" id="UP000245086"/>
    </source>
</evidence>
<dbReference type="RefSeq" id="WP_108985254.1">
    <property type="nucleotide sequence ID" value="NZ_BFBR01000006.1"/>
</dbReference>
<dbReference type="PANTHER" id="PTHR43748">
    <property type="entry name" value="RIBOSE-5-PHOSPHATE ISOMERASE 3, CHLOROPLASTIC-RELATED"/>
    <property type="match status" value="1"/>
</dbReference>
<dbReference type="SUPFAM" id="SSF75445">
    <property type="entry name" value="D-ribose-5-phosphate isomerase (RpiA), lid domain"/>
    <property type="match status" value="1"/>
</dbReference>
<comment type="pathway">
    <text evidence="3">Carbohydrate degradation; pentose phosphate pathway; D-ribose 5-phosphate from D-ribulose 5-phosphate (non-oxidative stage): step 1/1.</text>
</comment>